<dbReference type="EMBL" id="CAXLJM020000136">
    <property type="protein sequence ID" value="CAL8140458.1"/>
    <property type="molecule type" value="Genomic_DNA"/>
</dbReference>
<evidence type="ECO:0000256" key="1">
    <source>
        <dbReference type="SAM" id="MobiDB-lite"/>
    </source>
</evidence>
<organism evidence="2 3">
    <name type="scientific">Orchesella dallaii</name>
    <dbReference type="NCBI Taxonomy" id="48710"/>
    <lineage>
        <taxon>Eukaryota</taxon>
        <taxon>Metazoa</taxon>
        <taxon>Ecdysozoa</taxon>
        <taxon>Arthropoda</taxon>
        <taxon>Hexapoda</taxon>
        <taxon>Collembola</taxon>
        <taxon>Entomobryomorpha</taxon>
        <taxon>Entomobryoidea</taxon>
        <taxon>Orchesellidae</taxon>
        <taxon>Orchesellinae</taxon>
        <taxon>Orchesella</taxon>
    </lineage>
</organism>
<evidence type="ECO:0000313" key="2">
    <source>
        <dbReference type="EMBL" id="CAL8140458.1"/>
    </source>
</evidence>
<accession>A0ABP1S0A9</accession>
<feature type="region of interest" description="Disordered" evidence="1">
    <location>
        <begin position="1"/>
        <end position="43"/>
    </location>
</feature>
<dbReference type="Proteomes" id="UP001642540">
    <property type="component" value="Unassembled WGS sequence"/>
</dbReference>
<proteinExistence type="predicted"/>
<gene>
    <name evidence="2" type="ORF">ODALV1_LOCUS28298</name>
</gene>
<name>A0ABP1S0A9_9HEXA</name>
<keyword evidence="3" id="KW-1185">Reference proteome</keyword>
<reference evidence="2 3" key="1">
    <citation type="submission" date="2024-08" db="EMBL/GenBank/DDBJ databases">
        <authorList>
            <person name="Cucini C."/>
            <person name="Frati F."/>
        </authorList>
    </citation>
    <scope>NUCLEOTIDE SEQUENCE [LARGE SCALE GENOMIC DNA]</scope>
</reference>
<evidence type="ECO:0000313" key="3">
    <source>
        <dbReference type="Proteomes" id="UP001642540"/>
    </source>
</evidence>
<sequence length="157" mass="18351">MTPQRRLHLHSPPPLPLTQPQIRTPNVAPDWSGPLSRRGIHDPSPTMYKIKLRSRHQRRLEGSYQWKDFIILSYYCFATQGNCDDDPANVIKEFRCGVDTWFEDTMGFLGCLIRNLQVDAYQFNQEGCCANSKRDQNLLKLMTRRRRMSTHTQINAK</sequence>
<protein>
    <submittedName>
        <fullName evidence="2">Uncharacterized protein</fullName>
    </submittedName>
</protein>
<comment type="caution">
    <text evidence="2">The sequence shown here is derived from an EMBL/GenBank/DDBJ whole genome shotgun (WGS) entry which is preliminary data.</text>
</comment>